<evidence type="ECO:0000256" key="5">
    <source>
        <dbReference type="SAM" id="MobiDB-lite"/>
    </source>
</evidence>
<evidence type="ECO:0000256" key="1">
    <source>
        <dbReference type="ARBA" id="ARBA00006820"/>
    </source>
</evidence>
<accession>A0A0N4VE43</accession>
<dbReference type="GO" id="GO:0000226">
    <property type="term" value="P:microtubule cytoskeleton organization"/>
    <property type="evidence" value="ECO:0007669"/>
    <property type="project" value="TreeGrafter"/>
</dbReference>
<protein>
    <submittedName>
        <fullName evidence="8">Tubulin--tyrosine ligase-like protein 9</fullName>
    </submittedName>
</protein>
<dbReference type="GO" id="GO:0005524">
    <property type="term" value="F:ATP binding"/>
    <property type="evidence" value="ECO:0007669"/>
    <property type="project" value="UniProtKB-KW"/>
</dbReference>
<dbReference type="Proteomes" id="UP000274131">
    <property type="component" value="Unassembled WGS sequence"/>
</dbReference>
<sequence length="683" mass="78642">MLNGMLSGQKFCETSAIKKASGEERTKICFSGYVQNATVQLSKHSLADSLIFRNNPEIPPTIGSDIIFQTIEDKYTIDTSRAKSNKPVVSLCAQKLGLQEVSLFTYYSRKLDYPNGRSPLQPCDIYWHNVVYTDLKFIVTNANSRVNKFPGMTELAKKVALTRAILSMRKLFADEYNFYPNSWFIPAQINEFAQHCEKTRLGNQSEAAQPWYIVKPDDGSQGAGIYLIQNTDQIKDFTSPQLVQEYVSDPLLMSDGLKFDLRVYAVIKSINPLSIYVAREGMVRFCTEKYVKPKRENADNLYAHLTNYSLNKANQSYVHSYTLKDQVHASKRLLSSVFYQMELSGINVRQLWHNIKIIIVKTVLAMVPEIMLNYEHCFCDSPGPQCFQIMGFDIMIREDETPILLEVNSAPSLTINHVVTNSNNLSESDQEELPKVRSVVDETKHLLNISKNNDHLIITFLQIFPNRYRQNSGHLLFLDKAMYLFMQFVNLKLTTSITLPGARSFIRKCNLIDVMSFDEVENKFRKIYIGFTDEEYFCSTAGLPFHAFLELLYDIAELKYSELNTLLEKVQALLSFCDTSLRHYGIRSARLRRTEIDRSGKENCLEIYLLPSRIAEKRSGRQAKRRRTADHRWTQRPRYSHSLPRTINTTENRVRDCSQQVVKPKEKNLTLPKLRPPFVFGPN</sequence>
<gene>
    <name evidence="6" type="ORF">EVEC_LOCUS8382</name>
</gene>
<evidence type="ECO:0000313" key="7">
    <source>
        <dbReference type="Proteomes" id="UP000274131"/>
    </source>
</evidence>
<dbReference type="SUPFAM" id="SSF56059">
    <property type="entry name" value="Glutathione synthetase ATP-binding domain-like"/>
    <property type="match status" value="1"/>
</dbReference>
<dbReference type="WBParaSite" id="EVEC_0000893001-mRNA-1">
    <property type="protein sequence ID" value="EVEC_0000893001-mRNA-1"/>
    <property type="gene ID" value="EVEC_0000893001"/>
</dbReference>
<reference evidence="6 7" key="2">
    <citation type="submission" date="2018-10" db="EMBL/GenBank/DDBJ databases">
        <authorList>
            <consortium name="Pathogen Informatics"/>
        </authorList>
    </citation>
    <scope>NUCLEOTIDE SEQUENCE [LARGE SCALE GENOMIC DNA]</scope>
</reference>
<dbReference type="AlphaFoldDB" id="A0A0N4VE43"/>
<name>A0A0N4VE43_ENTVE</name>
<dbReference type="EMBL" id="UXUI01009399">
    <property type="protein sequence ID" value="VDD93631.1"/>
    <property type="molecule type" value="Genomic_DNA"/>
</dbReference>
<keyword evidence="4" id="KW-0067">ATP-binding</keyword>
<keyword evidence="7" id="KW-1185">Reference proteome</keyword>
<evidence type="ECO:0000313" key="6">
    <source>
        <dbReference type="EMBL" id="VDD93631.1"/>
    </source>
</evidence>
<keyword evidence="3" id="KW-0547">Nucleotide-binding</keyword>
<keyword evidence="2" id="KW-0436">Ligase</keyword>
<comment type="similarity">
    <text evidence="1">Belongs to the tubulin--tyrosine ligase family.</text>
</comment>
<dbReference type="PANTHER" id="PTHR12241">
    <property type="entry name" value="TUBULIN POLYGLUTAMYLASE"/>
    <property type="match status" value="1"/>
</dbReference>
<dbReference type="GO" id="GO:0036064">
    <property type="term" value="C:ciliary basal body"/>
    <property type="evidence" value="ECO:0007669"/>
    <property type="project" value="TreeGrafter"/>
</dbReference>
<feature type="compositionally biased region" description="Basic residues" evidence="5">
    <location>
        <begin position="620"/>
        <end position="639"/>
    </location>
</feature>
<dbReference type="GO" id="GO:0019098">
    <property type="term" value="P:reproductive behavior"/>
    <property type="evidence" value="ECO:0007669"/>
    <property type="project" value="UniProtKB-ARBA"/>
</dbReference>
<dbReference type="STRING" id="51028.A0A0N4VE43"/>
<organism evidence="8">
    <name type="scientific">Enterobius vermicularis</name>
    <name type="common">Human pinworm</name>
    <dbReference type="NCBI Taxonomy" id="51028"/>
    <lineage>
        <taxon>Eukaryota</taxon>
        <taxon>Metazoa</taxon>
        <taxon>Ecdysozoa</taxon>
        <taxon>Nematoda</taxon>
        <taxon>Chromadorea</taxon>
        <taxon>Rhabditida</taxon>
        <taxon>Spirurina</taxon>
        <taxon>Oxyuridomorpha</taxon>
        <taxon>Oxyuroidea</taxon>
        <taxon>Oxyuridae</taxon>
        <taxon>Enterobius</taxon>
    </lineage>
</organism>
<proteinExistence type="inferred from homology"/>
<feature type="region of interest" description="Disordered" evidence="5">
    <location>
        <begin position="618"/>
        <end position="650"/>
    </location>
</feature>
<dbReference type="OrthoDB" id="202825at2759"/>
<dbReference type="InterPro" id="IPR004344">
    <property type="entry name" value="TTL/TTLL_fam"/>
</dbReference>
<dbReference type="GO" id="GO:0015631">
    <property type="term" value="F:tubulin binding"/>
    <property type="evidence" value="ECO:0007669"/>
    <property type="project" value="TreeGrafter"/>
</dbReference>
<evidence type="ECO:0000256" key="2">
    <source>
        <dbReference type="ARBA" id="ARBA00022598"/>
    </source>
</evidence>
<evidence type="ECO:0000256" key="4">
    <source>
        <dbReference type="ARBA" id="ARBA00022840"/>
    </source>
</evidence>
<dbReference type="Gene3D" id="3.30.470.20">
    <property type="entry name" value="ATP-grasp fold, B domain"/>
    <property type="match status" value="1"/>
</dbReference>
<evidence type="ECO:0000256" key="3">
    <source>
        <dbReference type="ARBA" id="ARBA00022741"/>
    </source>
</evidence>
<dbReference type="GO" id="GO:0070740">
    <property type="term" value="F:tubulin-glutamic acid ligase activity"/>
    <property type="evidence" value="ECO:0007669"/>
    <property type="project" value="TreeGrafter"/>
</dbReference>
<dbReference type="Pfam" id="PF03133">
    <property type="entry name" value="TTL"/>
    <property type="match status" value="1"/>
</dbReference>
<dbReference type="PANTHER" id="PTHR12241:SF154">
    <property type="entry name" value="TUBULIN POLYGLUTAMYLASE TTLL11"/>
    <property type="match status" value="1"/>
</dbReference>
<dbReference type="PROSITE" id="PS51221">
    <property type="entry name" value="TTL"/>
    <property type="match status" value="1"/>
</dbReference>
<reference evidence="8" key="1">
    <citation type="submission" date="2017-02" db="UniProtKB">
        <authorList>
            <consortium name="WormBaseParasite"/>
        </authorList>
    </citation>
    <scope>IDENTIFICATION</scope>
</reference>
<evidence type="ECO:0000313" key="8">
    <source>
        <dbReference type="WBParaSite" id="EVEC_0000893001-mRNA-1"/>
    </source>
</evidence>